<keyword evidence="1" id="KW-0472">Membrane</keyword>
<dbReference type="EMBL" id="JAJEPV010000017">
    <property type="protein sequence ID" value="MCC2119660.1"/>
    <property type="molecule type" value="Genomic_DNA"/>
</dbReference>
<sequence length="125" mass="14991">MEQRILQYRKSIDEWLEKTEQSAQVSQEILRDKMEEHLNQIGFFQHERLIHLIVTVTFALLEMLAIFLNVISDRLFSLLLPVVILILLVPYIRHYYILENEVQKMYVQYDRMLRICQMTESSGTS</sequence>
<keyword evidence="1" id="KW-1133">Transmembrane helix</keyword>
<comment type="caution">
    <text evidence="2">The sequence shown here is derived from an EMBL/GenBank/DDBJ whole genome shotgun (WGS) entry which is preliminary data.</text>
</comment>
<reference evidence="2 3" key="1">
    <citation type="submission" date="2021-10" db="EMBL/GenBank/DDBJ databases">
        <title>Anaerobic single-cell dispensing facilitates the cultivation of human gut bacteria.</title>
        <authorList>
            <person name="Afrizal A."/>
        </authorList>
    </citation>
    <scope>NUCLEOTIDE SEQUENCE [LARGE SCALE GENOMIC DNA]</scope>
    <source>
        <strain evidence="2 3">CLA-AA-H273</strain>
    </source>
</reference>
<dbReference type="AlphaFoldDB" id="A0AAE3A2L2"/>
<proteinExistence type="predicted"/>
<evidence type="ECO:0000313" key="3">
    <source>
        <dbReference type="Proteomes" id="UP001197795"/>
    </source>
</evidence>
<dbReference type="RefSeq" id="WP_227064638.1">
    <property type="nucleotide sequence ID" value="NZ_JAJEPV010000017.1"/>
</dbReference>
<keyword evidence="1" id="KW-0812">Transmembrane</keyword>
<accession>A0AAE3A2L2</accession>
<dbReference type="Proteomes" id="UP001197795">
    <property type="component" value="Unassembled WGS sequence"/>
</dbReference>
<evidence type="ECO:0000313" key="2">
    <source>
        <dbReference type="EMBL" id="MCC2119660.1"/>
    </source>
</evidence>
<name>A0AAE3A2L2_9FIRM</name>
<feature type="transmembrane region" description="Helical" evidence="1">
    <location>
        <begin position="78"/>
        <end position="96"/>
    </location>
</feature>
<gene>
    <name evidence="2" type="ORF">LKD75_08675</name>
</gene>
<feature type="transmembrane region" description="Helical" evidence="1">
    <location>
        <begin position="49"/>
        <end position="72"/>
    </location>
</feature>
<protein>
    <submittedName>
        <fullName evidence="2">Uncharacterized protein</fullName>
    </submittedName>
</protein>
<organism evidence="2 3">
    <name type="scientific">Waltera acetigignens</name>
    <dbReference type="NCBI Taxonomy" id="2981769"/>
    <lineage>
        <taxon>Bacteria</taxon>
        <taxon>Bacillati</taxon>
        <taxon>Bacillota</taxon>
        <taxon>Clostridia</taxon>
        <taxon>Lachnospirales</taxon>
        <taxon>Lachnospiraceae</taxon>
        <taxon>Waltera</taxon>
    </lineage>
</organism>
<keyword evidence="3" id="KW-1185">Reference proteome</keyword>
<evidence type="ECO:0000256" key="1">
    <source>
        <dbReference type="SAM" id="Phobius"/>
    </source>
</evidence>